<comment type="caution">
    <text evidence="3">The sequence shown here is derived from an EMBL/GenBank/DDBJ whole genome shotgun (WGS) entry which is preliminary data.</text>
</comment>
<reference evidence="3" key="1">
    <citation type="submission" date="2022-07" db="EMBL/GenBank/DDBJ databases">
        <title>Chromosome-level genome of Muraenolepis orangiensis.</title>
        <authorList>
            <person name="Kim J."/>
        </authorList>
    </citation>
    <scope>NUCLEOTIDE SEQUENCE</scope>
    <source>
        <strain evidence="3">KU_S4_2022</strain>
        <tissue evidence="3">Muscle</tissue>
    </source>
</reference>
<feature type="compositionally biased region" description="Basic and acidic residues" evidence="1">
    <location>
        <begin position="74"/>
        <end position="84"/>
    </location>
</feature>
<evidence type="ECO:0000256" key="1">
    <source>
        <dbReference type="SAM" id="MobiDB-lite"/>
    </source>
</evidence>
<keyword evidence="2" id="KW-1133">Transmembrane helix</keyword>
<organism evidence="3 4">
    <name type="scientific">Muraenolepis orangiensis</name>
    <name type="common">Patagonian moray cod</name>
    <dbReference type="NCBI Taxonomy" id="630683"/>
    <lineage>
        <taxon>Eukaryota</taxon>
        <taxon>Metazoa</taxon>
        <taxon>Chordata</taxon>
        <taxon>Craniata</taxon>
        <taxon>Vertebrata</taxon>
        <taxon>Euteleostomi</taxon>
        <taxon>Actinopterygii</taxon>
        <taxon>Neopterygii</taxon>
        <taxon>Teleostei</taxon>
        <taxon>Neoteleostei</taxon>
        <taxon>Acanthomorphata</taxon>
        <taxon>Zeiogadaria</taxon>
        <taxon>Gadariae</taxon>
        <taxon>Gadiformes</taxon>
        <taxon>Muraenolepidoidei</taxon>
        <taxon>Muraenolepididae</taxon>
        <taxon>Muraenolepis</taxon>
    </lineage>
</organism>
<dbReference type="AlphaFoldDB" id="A0A9Q0IL81"/>
<gene>
    <name evidence="3" type="ORF">NHX12_029914</name>
</gene>
<feature type="region of interest" description="Disordered" evidence="1">
    <location>
        <begin position="71"/>
        <end position="90"/>
    </location>
</feature>
<proteinExistence type="predicted"/>
<dbReference type="EMBL" id="JANIIK010000046">
    <property type="protein sequence ID" value="KAJ3602155.1"/>
    <property type="molecule type" value="Genomic_DNA"/>
</dbReference>
<sequence>MAEVPDPGNRTSHAPAMFISIISFIGLISLHNLRRQQKVMRGTDKRNPPLLRAAVQIPLAPEVLRPLGSVCDRSPGKSREHCGVEADGEE</sequence>
<feature type="transmembrane region" description="Helical" evidence="2">
    <location>
        <begin position="12"/>
        <end position="33"/>
    </location>
</feature>
<evidence type="ECO:0000313" key="4">
    <source>
        <dbReference type="Proteomes" id="UP001148018"/>
    </source>
</evidence>
<name>A0A9Q0IL81_9TELE</name>
<accession>A0A9Q0IL81</accession>
<keyword evidence="4" id="KW-1185">Reference proteome</keyword>
<evidence type="ECO:0000256" key="2">
    <source>
        <dbReference type="SAM" id="Phobius"/>
    </source>
</evidence>
<keyword evidence="2" id="KW-0812">Transmembrane</keyword>
<keyword evidence="2" id="KW-0472">Membrane</keyword>
<evidence type="ECO:0000313" key="3">
    <source>
        <dbReference type="EMBL" id="KAJ3602155.1"/>
    </source>
</evidence>
<protein>
    <submittedName>
        <fullName evidence="3">Uncharacterized protein</fullName>
    </submittedName>
</protein>
<dbReference type="Proteomes" id="UP001148018">
    <property type="component" value="Unassembled WGS sequence"/>
</dbReference>